<evidence type="ECO:0000256" key="5">
    <source>
        <dbReference type="ARBA" id="ARBA00022679"/>
    </source>
</evidence>
<reference evidence="9" key="1">
    <citation type="journal article" date="2021" name="PeerJ">
        <title>Extensive microbial diversity within the chicken gut microbiome revealed by metagenomics and culture.</title>
        <authorList>
            <person name="Gilroy R."/>
            <person name="Ravi A."/>
            <person name="Getino M."/>
            <person name="Pursley I."/>
            <person name="Horton D.L."/>
            <person name="Alikhan N.F."/>
            <person name="Baker D."/>
            <person name="Gharbi K."/>
            <person name="Hall N."/>
            <person name="Watson M."/>
            <person name="Adriaenssens E.M."/>
            <person name="Foster-Nyarko E."/>
            <person name="Jarju S."/>
            <person name="Secka A."/>
            <person name="Antonio M."/>
            <person name="Oren A."/>
            <person name="Chaudhuri R.R."/>
            <person name="La Ragione R."/>
            <person name="Hildebrand F."/>
            <person name="Pallen M.J."/>
        </authorList>
    </citation>
    <scope>NUCLEOTIDE SEQUENCE</scope>
    <source>
        <strain evidence="9">CHK192-19661</strain>
    </source>
</reference>
<dbReference type="InterPro" id="IPR036890">
    <property type="entry name" value="HATPase_C_sf"/>
</dbReference>
<dbReference type="InterPro" id="IPR005467">
    <property type="entry name" value="His_kinase_dom"/>
</dbReference>
<keyword evidence="5" id="KW-0808">Transferase</keyword>
<dbReference type="PANTHER" id="PTHR45453:SF1">
    <property type="entry name" value="PHOSPHATE REGULON SENSOR PROTEIN PHOR"/>
    <property type="match status" value="1"/>
</dbReference>
<dbReference type="GO" id="GO:0004721">
    <property type="term" value="F:phosphoprotein phosphatase activity"/>
    <property type="evidence" value="ECO:0007669"/>
    <property type="project" value="TreeGrafter"/>
</dbReference>
<reference evidence="9" key="2">
    <citation type="submission" date="2021-04" db="EMBL/GenBank/DDBJ databases">
        <authorList>
            <person name="Gilroy R."/>
        </authorList>
    </citation>
    <scope>NUCLEOTIDE SEQUENCE</scope>
    <source>
        <strain evidence="9">CHK192-19661</strain>
    </source>
</reference>
<dbReference type="PRINTS" id="PR00344">
    <property type="entry name" value="BCTRLSENSOR"/>
</dbReference>
<dbReference type="InterPro" id="IPR050351">
    <property type="entry name" value="BphY/WalK/GraS-like"/>
</dbReference>
<dbReference type="CDD" id="cd00082">
    <property type="entry name" value="HisKA"/>
    <property type="match status" value="1"/>
</dbReference>
<dbReference type="Gene3D" id="1.10.287.130">
    <property type="match status" value="1"/>
</dbReference>
<dbReference type="GO" id="GO:0016036">
    <property type="term" value="P:cellular response to phosphate starvation"/>
    <property type="evidence" value="ECO:0007669"/>
    <property type="project" value="TreeGrafter"/>
</dbReference>
<dbReference type="SUPFAM" id="SSF47384">
    <property type="entry name" value="Homodimeric domain of signal transducing histidine kinase"/>
    <property type="match status" value="1"/>
</dbReference>
<evidence type="ECO:0000256" key="7">
    <source>
        <dbReference type="ARBA" id="ARBA00023012"/>
    </source>
</evidence>
<evidence type="ECO:0000313" key="10">
    <source>
        <dbReference type="Proteomes" id="UP000824025"/>
    </source>
</evidence>
<evidence type="ECO:0000256" key="6">
    <source>
        <dbReference type="ARBA" id="ARBA00022777"/>
    </source>
</evidence>
<accession>A0A9D2IIK7</accession>
<evidence type="ECO:0000256" key="1">
    <source>
        <dbReference type="ARBA" id="ARBA00000085"/>
    </source>
</evidence>
<dbReference type="EMBL" id="DXCF01000042">
    <property type="protein sequence ID" value="HIZ10437.1"/>
    <property type="molecule type" value="Genomic_DNA"/>
</dbReference>
<dbReference type="Pfam" id="PF02518">
    <property type="entry name" value="HATPase_c"/>
    <property type="match status" value="1"/>
</dbReference>
<dbReference type="GO" id="GO:0005886">
    <property type="term" value="C:plasma membrane"/>
    <property type="evidence" value="ECO:0007669"/>
    <property type="project" value="TreeGrafter"/>
</dbReference>
<dbReference type="Proteomes" id="UP000824025">
    <property type="component" value="Unassembled WGS sequence"/>
</dbReference>
<dbReference type="InterPro" id="IPR003661">
    <property type="entry name" value="HisK_dim/P_dom"/>
</dbReference>
<protein>
    <recommendedName>
        <fullName evidence="3">histidine kinase</fullName>
        <ecNumber evidence="3">2.7.13.3</ecNumber>
    </recommendedName>
</protein>
<dbReference type="EC" id="2.7.13.3" evidence="3"/>
<evidence type="ECO:0000259" key="8">
    <source>
        <dbReference type="PROSITE" id="PS50109"/>
    </source>
</evidence>
<dbReference type="Pfam" id="PF00512">
    <property type="entry name" value="HisKA"/>
    <property type="match status" value="1"/>
</dbReference>
<evidence type="ECO:0000256" key="3">
    <source>
        <dbReference type="ARBA" id="ARBA00012438"/>
    </source>
</evidence>
<dbReference type="InterPro" id="IPR004358">
    <property type="entry name" value="Sig_transdc_His_kin-like_C"/>
</dbReference>
<proteinExistence type="predicted"/>
<dbReference type="GO" id="GO:0000155">
    <property type="term" value="F:phosphorelay sensor kinase activity"/>
    <property type="evidence" value="ECO:0007669"/>
    <property type="project" value="InterPro"/>
</dbReference>
<organism evidence="9 10">
    <name type="scientific">Candidatus Borkfalkia avicola</name>
    <dbReference type="NCBI Taxonomy" id="2838503"/>
    <lineage>
        <taxon>Bacteria</taxon>
        <taxon>Bacillati</taxon>
        <taxon>Bacillota</taxon>
        <taxon>Clostridia</taxon>
        <taxon>Christensenellales</taxon>
        <taxon>Christensenellaceae</taxon>
        <taxon>Candidatus Borkfalkia</taxon>
    </lineage>
</organism>
<dbReference type="SMART" id="SM00387">
    <property type="entry name" value="HATPase_c"/>
    <property type="match status" value="1"/>
</dbReference>
<dbReference type="SMART" id="SM00388">
    <property type="entry name" value="HisKA"/>
    <property type="match status" value="1"/>
</dbReference>
<dbReference type="PANTHER" id="PTHR45453">
    <property type="entry name" value="PHOSPHATE REGULON SENSOR PROTEIN PHOR"/>
    <property type="match status" value="1"/>
</dbReference>
<keyword evidence="7" id="KW-0902">Two-component regulatory system</keyword>
<keyword evidence="4" id="KW-0597">Phosphoprotein</keyword>
<comment type="subcellular location">
    <subcellularLocation>
        <location evidence="2">Membrane</location>
    </subcellularLocation>
</comment>
<evidence type="ECO:0000313" key="9">
    <source>
        <dbReference type="EMBL" id="HIZ10437.1"/>
    </source>
</evidence>
<dbReference type="AlphaFoldDB" id="A0A9D2IIK7"/>
<gene>
    <name evidence="9" type="ORF">H9726_08125</name>
</gene>
<evidence type="ECO:0000256" key="4">
    <source>
        <dbReference type="ARBA" id="ARBA00022553"/>
    </source>
</evidence>
<dbReference type="Gene3D" id="3.30.565.10">
    <property type="entry name" value="Histidine kinase-like ATPase, C-terminal domain"/>
    <property type="match status" value="1"/>
</dbReference>
<feature type="domain" description="Histidine kinase" evidence="8">
    <location>
        <begin position="92"/>
        <end position="293"/>
    </location>
</feature>
<evidence type="ECO:0000256" key="2">
    <source>
        <dbReference type="ARBA" id="ARBA00004370"/>
    </source>
</evidence>
<dbReference type="InterPro" id="IPR036097">
    <property type="entry name" value="HisK_dim/P_sf"/>
</dbReference>
<name>A0A9D2IIK7_9FIRM</name>
<keyword evidence="6 9" id="KW-0418">Kinase</keyword>
<dbReference type="PROSITE" id="PS50109">
    <property type="entry name" value="HIS_KIN"/>
    <property type="match status" value="1"/>
</dbReference>
<dbReference type="InterPro" id="IPR003594">
    <property type="entry name" value="HATPase_dom"/>
</dbReference>
<comment type="catalytic activity">
    <reaction evidence="1">
        <text>ATP + protein L-histidine = ADP + protein N-phospho-L-histidine.</text>
        <dbReference type="EC" id="2.7.13.3"/>
    </reaction>
</comment>
<sequence>MVIALAVVCAALAAAAIYFAVRFFAVKISLREIGEQTQEKLRECSNAPVAPQSRAREVRRLCTLLTEQADALIAARRRYEEGDRELRRAVTNVSHDLRTPLTSASGYIGILERSGLDERQAEFLAVVKGRIEAMKQLTEDLLAYSVILSEEAPAAGEVCVNDVLEDSLTQFFAAFAERGIEPQIDICAERVVRRADRGSLSRMFGNVISNAVRYSGGDFCASLSPEGEAVFENAAPQLDEVSAGKLFDRFFTVENARGSTGLGLSIARALAEKAGGSARAEYRQGRLRIVIKL</sequence>
<comment type="caution">
    <text evidence="9">The sequence shown here is derived from an EMBL/GenBank/DDBJ whole genome shotgun (WGS) entry which is preliminary data.</text>
</comment>
<dbReference type="SUPFAM" id="SSF55874">
    <property type="entry name" value="ATPase domain of HSP90 chaperone/DNA topoisomerase II/histidine kinase"/>
    <property type="match status" value="1"/>
</dbReference>